<reference evidence="1 2" key="1">
    <citation type="journal article" date="2018" name="PLoS Genet.">
        <title>Population sequencing reveals clonal diversity and ancestral inbreeding in the grapevine cultivar Chardonnay.</title>
        <authorList>
            <person name="Roach M.J."/>
            <person name="Johnson D.L."/>
            <person name="Bohlmann J."/>
            <person name="van Vuuren H.J."/>
            <person name="Jones S.J."/>
            <person name="Pretorius I.S."/>
            <person name="Schmidt S.A."/>
            <person name="Borneman A.R."/>
        </authorList>
    </citation>
    <scope>NUCLEOTIDE SEQUENCE [LARGE SCALE GENOMIC DNA]</scope>
    <source>
        <strain evidence="2">cv. Chardonnay</strain>
        <tissue evidence="1">Leaf</tissue>
    </source>
</reference>
<protein>
    <submittedName>
        <fullName evidence="1">Uncharacterized protein</fullName>
    </submittedName>
</protein>
<dbReference type="EMBL" id="QGNW01001559">
    <property type="protein sequence ID" value="RVW36794.1"/>
    <property type="molecule type" value="Genomic_DNA"/>
</dbReference>
<organism evidence="1 2">
    <name type="scientific">Vitis vinifera</name>
    <name type="common">Grape</name>
    <dbReference type="NCBI Taxonomy" id="29760"/>
    <lineage>
        <taxon>Eukaryota</taxon>
        <taxon>Viridiplantae</taxon>
        <taxon>Streptophyta</taxon>
        <taxon>Embryophyta</taxon>
        <taxon>Tracheophyta</taxon>
        <taxon>Spermatophyta</taxon>
        <taxon>Magnoliopsida</taxon>
        <taxon>eudicotyledons</taxon>
        <taxon>Gunneridae</taxon>
        <taxon>Pentapetalae</taxon>
        <taxon>rosids</taxon>
        <taxon>Vitales</taxon>
        <taxon>Vitaceae</taxon>
        <taxon>Viteae</taxon>
        <taxon>Vitis</taxon>
    </lineage>
</organism>
<comment type="caution">
    <text evidence="1">The sequence shown here is derived from an EMBL/GenBank/DDBJ whole genome shotgun (WGS) entry which is preliminary data.</text>
</comment>
<evidence type="ECO:0000313" key="2">
    <source>
        <dbReference type="Proteomes" id="UP000288805"/>
    </source>
</evidence>
<name>A0A438DMY2_VITVI</name>
<dbReference type="Proteomes" id="UP000288805">
    <property type="component" value="Unassembled WGS sequence"/>
</dbReference>
<sequence length="74" mass="8582">MIPLSRHLSNLAEVAPPPSMVIVPTLEDAHARIDRLEQRMRQLRVLDEEMIWDDFDGLPMASLPAKFRMLENEQ</sequence>
<gene>
    <name evidence="1" type="ORF">CK203_103348</name>
</gene>
<evidence type="ECO:0000313" key="1">
    <source>
        <dbReference type="EMBL" id="RVW36794.1"/>
    </source>
</evidence>
<proteinExistence type="predicted"/>
<accession>A0A438DMY2</accession>
<dbReference type="AlphaFoldDB" id="A0A438DMY2"/>